<keyword evidence="6" id="KW-1185">Reference proteome</keyword>
<dbReference type="PRINTS" id="PR00036">
    <property type="entry name" value="HTHLACI"/>
</dbReference>
<dbReference type="PROSITE" id="PS50932">
    <property type="entry name" value="HTH_LACI_2"/>
    <property type="match status" value="1"/>
</dbReference>
<dbReference type="SUPFAM" id="SSF53822">
    <property type="entry name" value="Periplasmic binding protein-like I"/>
    <property type="match status" value="1"/>
</dbReference>
<dbReference type="InterPro" id="IPR001761">
    <property type="entry name" value="Peripla_BP/Lac1_sug-bd_dom"/>
</dbReference>
<dbReference type="PANTHER" id="PTHR30146:SF109">
    <property type="entry name" value="HTH-TYPE TRANSCRIPTIONAL REGULATOR GALS"/>
    <property type="match status" value="1"/>
</dbReference>
<dbReference type="PANTHER" id="PTHR30146">
    <property type="entry name" value="LACI-RELATED TRANSCRIPTIONAL REPRESSOR"/>
    <property type="match status" value="1"/>
</dbReference>
<feature type="domain" description="HTH lacI-type" evidence="4">
    <location>
        <begin position="5"/>
        <end position="58"/>
    </location>
</feature>
<dbReference type="Gene3D" id="3.40.50.2300">
    <property type="match status" value="2"/>
</dbReference>
<dbReference type="Gene3D" id="1.10.260.40">
    <property type="entry name" value="lambda repressor-like DNA-binding domains"/>
    <property type="match status" value="1"/>
</dbReference>
<evidence type="ECO:0000256" key="3">
    <source>
        <dbReference type="ARBA" id="ARBA00023163"/>
    </source>
</evidence>
<evidence type="ECO:0000313" key="5">
    <source>
        <dbReference type="EMBL" id="MFC4856395.1"/>
    </source>
</evidence>
<dbReference type="CDD" id="cd01392">
    <property type="entry name" value="HTH_LacI"/>
    <property type="match status" value="1"/>
</dbReference>
<accession>A0ABV9S416</accession>
<dbReference type="InterPro" id="IPR010982">
    <property type="entry name" value="Lambda_DNA-bd_dom_sf"/>
</dbReference>
<dbReference type="RefSeq" id="WP_378058371.1">
    <property type="nucleotide sequence ID" value="NZ_JBHSIS010000010.1"/>
</dbReference>
<keyword evidence="1" id="KW-0805">Transcription regulation</keyword>
<reference evidence="6" key="1">
    <citation type="journal article" date="2019" name="Int. J. Syst. Evol. Microbiol.">
        <title>The Global Catalogue of Microorganisms (GCM) 10K type strain sequencing project: providing services to taxonomists for standard genome sequencing and annotation.</title>
        <authorList>
            <consortium name="The Broad Institute Genomics Platform"/>
            <consortium name="The Broad Institute Genome Sequencing Center for Infectious Disease"/>
            <person name="Wu L."/>
            <person name="Ma J."/>
        </authorList>
    </citation>
    <scope>NUCLEOTIDE SEQUENCE [LARGE SCALE GENOMIC DNA]</scope>
    <source>
        <strain evidence="6">ZS-22-S1</strain>
    </source>
</reference>
<evidence type="ECO:0000256" key="1">
    <source>
        <dbReference type="ARBA" id="ARBA00023015"/>
    </source>
</evidence>
<gene>
    <name evidence="5" type="ORF">ACFPCV_23055</name>
</gene>
<keyword evidence="2 5" id="KW-0238">DNA-binding</keyword>
<dbReference type="Proteomes" id="UP001595859">
    <property type="component" value="Unassembled WGS sequence"/>
</dbReference>
<name>A0ABV9S416_9PSEU</name>
<dbReference type="EMBL" id="JBHSIS010000010">
    <property type="protein sequence ID" value="MFC4856395.1"/>
    <property type="molecule type" value="Genomic_DNA"/>
</dbReference>
<dbReference type="GO" id="GO:0003677">
    <property type="term" value="F:DNA binding"/>
    <property type="evidence" value="ECO:0007669"/>
    <property type="project" value="UniProtKB-KW"/>
</dbReference>
<comment type="caution">
    <text evidence="5">The sequence shown here is derived from an EMBL/GenBank/DDBJ whole genome shotgun (WGS) entry which is preliminary data.</text>
</comment>
<evidence type="ECO:0000256" key="2">
    <source>
        <dbReference type="ARBA" id="ARBA00023125"/>
    </source>
</evidence>
<dbReference type="SMART" id="SM00354">
    <property type="entry name" value="HTH_LACI"/>
    <property type="match status" value="1"/>
</dbReference>
<evidence type="ECO:0000259" key="4">
    <source>
        <dbReference type="PROSITE" id="PS50932"/>
    </source>
</evidence>
<dbReference type="Pfam" id="PF00356">
    <property type="entry name" value="LacI"/>
    <property type="match status" value="1"/>
</dbReference>
<dbReference type="InterPro" id="IPR000843">
    <property type="entry name" value="HTH_LacI"/>
</dbReference>
<dbReference type="Pfam" id="PF00532">
    <property type="entry name" value="Peripla_BP_1"/>
    <property type="match status" value="1"/>
</dbReference>
<dbReference type="PROSITE" id="PS00356">
    <property type="entry name" value="HTH_LACI_1"/>
    <property type="match status" value="1"/>
</dbReference>
<proteinExistence type="predicted"/>
<protein>
    <submittedName>
        <fullName evidence="5">LacI family DNA-binding transcriptional regulator</fullName>
    </submittedName>
</protein>
<dbReference type="CDD" id="cd06267">
    <property type="entry name" value="PBP1_LacI_sugar_binding-like"/>
    <property type="match status" value="1"/>
</dbReference>
<dbReference type="InterPro" id="IPR028082">
    <property type="entry name" value="Peripla_BP_I"/>
</dbReference>
<organism evidence="5 6">
    <name type="scientific">Actinophytocola glycyrrhizae</name>
    <dbReference type="NCBI Taxonomy" id="2044873"/>
    <lineage>
        <taxon>Bacteria</taxon>
        <taxon>Bacillati</taxon>
        <taxon>Actinomycetota</taxon>
        <taxon>Actinomycetes</taxon>
        <taxon>Pseudonocardiales</taxon>
        <taxon>Pseudonocardiaceae</taxon>
    </lineage>
</organism>
<sequence length="323" mass="33501">MGKRTTIGDVASAAGVSVATVSRVLNGGAVREDTAARVLAAVTSLEYTPNALTRSIFSGRSTTIGVVIRDLSSPFYLDLMRGIDEVASANDSLVMFANSYRLPDREVAHVRTMDEQRVRGLIVTTGEPADSRTRGMTANGTPCVVVARTVADPPPGLHSVSLDNVAAGRLMAGHLAACGRSAVGVVRSGQRQSQVERTAGLGAGLVDAGLPSPAVVEAATEEEVPTAVAGLLEGRPDAVVCMTGRLTVATYQALTAAGRAVPEDVAFLTMDEFTWAAALGITVVAQPSYDMGRQAASLVVEAPAEPVRRVFAPTLVARRSCGE</sequence>
<keyword evidence="3" id="KW-0804">Transcription</keyword>
<evidence type="ECO:0000313" key="6">
    <source>
        <dbReference type="Proteomes" id="UP001595859"/>
    </source>
</evidence>
<dbReference type="SUPFAM" id="SSF47413">
    <property type="entry name" value="lambda repressor-like DNA-binding domains"/>
    <property type="match status" value="1"/>
</dbReference>